<dbReference type="GeneID" id="43602850"/>
<protein>
    <submittedName>
        <fullName evidence="1">Uncharacterized protein</fullName>
    </submittedName>
</protein>
<dbReference type="AlphaFoldDB" id="A0A370TA16"/>
<reference evidence="1 2" key="1">
    <citation type="journal article" date="2018" name="IMA Fungus">
        <title>IMA Genome-F 9: Draft genome sequence of Annulohypoxylon stygium, Aspergillus mulundensis, Berkeleyomyces basicola (syn. Thielaviopsis basicola), Ceratocystis smalleyi, two Cercospora beticola strains, Coleophoma cylindrospora, Fusarium fracticaudum, Phialophora cf. hyalina, and Morchella septimelata.</title>
        <authorList>
            <person name="Wingfield B.D."/>
            <person name="Bills G.F."/>
            <person name="Dong Y."/>
            <person name="Huang W."/>
            <person name="Nel W.J."/>
            <person name="Swalarsk-Parry B.S."/>
            <person name="Vaghefi N."/>
            <person name="Wilken P.M."/>
            <person name="An Z."/>
            <person name="de Beer Z.W."/>
            <person name="De Vos L."/>
            <person name="Chen L."/>
            <person name="Duong T.A."/>
            <person name="Gao Y."/>
            <person name="Hammerbacher A."/>
            <person name="Kikkert J.R."/>
            <person name="Li Y."/>
            <person name="Li H."/>
            <person name="Li K."/>
            <person name="Li Q."/>
            <person name="Liu X."/>
            <person name="Ma X."/>
            <person name="Naidoo K."/>
            <person name="Pethybridge S.J."/>
            <person name="Sun J."/>
            <person name="Steenkamp E.T."/>
            <person name="van der Nest M.A."/>
            <person name="van Wyk S."/>
            <person name="Wingfield M.J."/>
            <person name="Xiong C."/>
            <person name="Yue Q."/>
            <person name="Zhang X."/>
        </authorList>
    </citation>
    <scope>NUCLEOTIDE SEQUENCE [LARGE SCALE GENOMIC DNA]</scope>
    <source>
        <strain evidence="1 2">BP 5553</strain>
    </source>
</reference>
<dbReference type="RefSeq" id="XP_031865032.1">
    <property type="nucleotide sequence ID" value="XM_032018624.1"/>
</dbReference>
<organism evidence="1 2">
    <name type="scientific">Venustampulla echinocandica</name>
    <dbReference type="NCBI Taxonomy" id="2656787"/>
    <lineage>
        <taxon>Eukaryota</taxon>
        <taxon>Fungi</taxon>
        <taxon>Dikarya</taxon>
        <taxon>Ascomycota</taxon>
        <taxon>Pezizomycotina</taxon>
        <taxon>Leotiomycetes</taxon>
        <taxon>Helotiales</taxon>
        <taxon>Pleuroascaceae</taxon>
        <taxon>Venustampulla</taxon>
    </lineage>
</organism>
<gene>
    <name evidence="1" type="ORF">BP5553_10001</name>
</gene>
<comment type="caution">
    <text evidence="1">The sequence shown here is derived from an EMBL/GenBank/DDBJ whole genome shotgun (WGS) entry which is preliminary data.</text>
</comment>
<accession>A0A370TA16</accession>
<evidence type="ECO:0000313" key="1">
    <source>
        <dbReference type="EMBL" id="RDL30656.1"/>
    </source>
</evidence>
<sequence>MASLRLICRVRGRDYCTTSIGGHAEVGNRPHPGHTSYCTLPLSTATATATATGTGPYGHGFPTGPVGLAFPESAAT</sequence>
<dbReference type="EMBL" id="NPIC01000014">
    <property type="protein sequence ID" value="RDL30656.1"/>
    <property type="molecule type" value="Genomic_DNA"/>
</dbReference>
<name>A0A370TA16_9HELO</name>
<evidence type="ECO:0000313" key="2">
    <source>
        <dbReference type="Proteomes" id="UP000254866"/>
    </source>
</evidence>
<proteinExistence type="predicted"/>
<dbReference type="Proteomes" id="UP000254866">
    <property type="component" value="Unassembled WGS sequence"/>
</dbReference>
<keyword evidence="2" id="KW-1185">Reference proteome</keyword>